<evidence type="ECO:0000256" key="15">
    <source>
        <dbReference type="RuleBase" id="RU003750"/>
    </source>
</evidence>
<evidence type="ECO:0000256" key="3">
    <source>
        <dbReference type="ARBA" id="ARBA00010441"/>
    </source>
</evidence>
<dbReference type="PANTHER" id="PTHR14269:SF62">
    <property type="entry name" value="CDP-DIACYLGLYCEROL--GLYCEROL-3-PHOSPHATE 3-PHOSPHATIDYLTRANSFERASE 1, CHLOROPLASTIC"/>
    <property type="match status" value="1"/>
</dbReference>
<dbReference type="Gene3D" id="1.20.120.1760">
    <property type="match status" value="1"/>
</dbReference>
<keyword evidence="7 15" id="KW-0808">Transferase</keyword>
<keyword evidence="13" id="KW-1208">Phospholipid metabolism</keyword>
<evidence type="ECO:0000256" key="10">
    <source>
        <dbReference type="ARBA" id="ARBA00023098"/>
    </source>
</evidence>
<dbReference type="GO" id="GO:0016020">
    <property type="term" value="C:membrane"/>
    <property type="evidence" value="ECO:0007669"/>
    <property type="project" value="UniProtKB-SubCell"/>
</dbReference>
<feature type="transmembrane region" description="Helical" evidence="16">
    <location>
        <begin position="35"/>
        <end position="53"/>
    </location>
</feature>
<keyword evidence="8 16" id="KW-0812">Transmembrane</keyword>
<reference evidence="17" key="1">
    <citation type="submission" date="2020-06" db="EMBL/GenBank/DDBJ databases">
        <title>Legume-microbial interactions unlock mineral nutrients during tropical forest succession.</title>
        <authorList>
            <person name="Epihov D.Z."/>
        </authorList>
    </citation>
    <scope>NUCLEOTIDE SEQUENCE [LARGE SCALE GENOMIC DNA]</scope>
    <source>
        <strain evidence="17">Pan2503</strain>
    </source>
</reference>
<feature type="transmembrane region" description="Helical" evidence="16">
    <location>
        <begin position="12"/>
        <end position="29"/>
    </location>
</feature>
<comment type="pathway">
    <text evidence="2">Phospholipid metabolism; phosphatidylglycerol biosynthesis; phosphatidylglycerol from CDP-diacylglycerol: step 1/2.</text>
</comment>
<comment type="caution">
    <text evidence="17">The sequence shown here is derived from an EMBL/GenBank/DDBJ whole genome shotgun (WGS) entry which is preliminary data.</text>
</comment>
<evidence type="ECO:0000256" key="16">
    <source>
        <dbReference type="SAM" id="Phobius"/>
    </source>
</evidence>
<name>A0A7V8SWD3_9BACT</name>
<accession>A0A7V8SWD3</accession>
<dbReference type="EC" id="2.7.8.5" evidence="4"/>
<keyword evidence="9 16" id="KW-1133">Transmembrane helix</keyword>
<dbReference type="GO" id="GO:0008444">
    <property type="term" value="F:CDP-diacylglycerol-glycerol-3-phosphate 3-phosphatidyltransferase activity"/>
    <property type="evidence" value="ECO:0007669"/>
    <property type="project" value="UniProtKB-EC"/>
</dbReference>
<evidence type="ECO:0000256" key="7">
    <source>
        <dbReference type="ARBA" id="ARBA00022679"/>
    </source>
</evidence>
<evidence type="ECO:0000256" key="9">
    <source>
        <dbReference type="ARBA" id="ARBA00022989"/>
    </source>
</evidence>
<evidence type="ECO:0000256" key="6">
    <source>
        <dbReference type="ARBA" id="ARBA00022516"/>
    </source>
</evidence>
<evidence type="ECO:0000256" key="4">
    <source>
        <dbReference type="ARBA" id="ARBA00013170"/>
    </source>
</evidence>
<feature type="transmembrane region" description="Helical" evidence="16">
    <location>
        <begin position="127"/>
        <end position="150"/>
    </location>
</feature>
<evidence type="ECO:0000256" key="2">
    <source>
        <dbReference type="ARBA" id="ARBA00005042"/>
    </source>
</evidence>
<dbReference type="InterPro" id="IPR043130">
    <property type="entry name" value="CDP-OH_PTrfase_TM_dom"/>
</dbReference>
<keyword evidence="6" id="KW-0444">Lipid biosynthesis</keyword>
<dbReference type="InterPro" id="IPR050324">
    <property type="entry name" value="CDP-alcohol_PTase-I"/>
</dbReference>
<dbReference type="Proteomes" id="UP000567293">
    <property type="component" value="Unassembled WGS sequence"/>
</dbReference>
<evidence type="ECO:0000256" key="1">
    <source>
        <dbReference type="ARBA" id="ARBA00004141"/>
    </source>
</evidence>
<dbReference type="InterPro" id="IPR048254">
    <property type="entry name" value="CDP_ALCOHOL_P_TRANSF_CS"/>
</dbReference>
<dbReference type="AlphaFoldDB" id="A0A7V8SWD3"/>
<dbReference type="InterPro" id="IPR000462">
    <property type="entry name" value="CDP-OH_P_trans"/>
</dbReference>
<protein>
    <recommendedName>
        <fullName evidence="5">CDP-diacylglycerol--glycerol-3-phosphate 3-phosphatidyltransferase</fullName>
        <ecNumber evidence="4">2.7.8.5</ecNumber>
    </recommendedName>
</protein>
<evidence type="ECO:0000256" key="11">
    <source>
        <dbReference type="ARBA" id="ARBA00023136"/>
    </source>
</evidence>
<evidence type="ECO:0000256" key="14">
    <source>
        <dbReference type="ARBA" id="ARBA00048586"/>
    </source>
</evidence>
<keyword evidence="12" id="KW-0594">Phospholipid biosynthesis</keyword>
<keyword evidence="10" id="KW-0443">Lipid metabolism</keyword>
<evidence type="ECO:0000256" key="12">
    <source>
        <dbReference type="ARBA" id="ARBA00023209"/>
    </source>
</evidence>
<feature type="transmembrane region" description="Helical" evidence="16">
    <location>
        <begin position="90"/>
        <end position="115"/>
    </location>
</feature>
<proteinExistence type="inferred from homology"/>
<dbReference type="InterPro" id="IPR004570">
    <property type="entry name" value="Phosphatidylglycerol_P_synth"/>
</dbReference>
<comment type="similarity">
    <text evidence="3 15">Belongs to the CDP-alcohol phosphatidyltransferase class-I family.</text>
</comment>
<dbReference type="GO" id="GO:0046474">
    <property type="term" value="P:glycerophospholipid biosynthetic process"/>
    <property type="evidence" value="ECO:0007669"/>
    <property type="project" value="TreeGrafter"/>
</dbReference>
<evidence type="ECO:0000256" key="8">
    <source>
        <dbReference type="ARBA" id="ARBA00022692"/>
    </source>
</evidence>
<dbReference type="PROSITE" id="PS00379">
    <property type="entry name" value="CDP_ALCOHOL_P_TRANSF"/>
    <property type="match status" value="1"/>
</dbReference>
<gene>
    <name evidence="17" type="ORF">HRJ53_09325</name>
</gene>
<evidence type="ECO:0000256" key="5">
    <source>
        <dbReference type="ARBA" id="ARBA00014944"/>
    </source>
</evidence>
<evidence type="ECO:0000256" key="13">
    <source>
        <dbReference type="ARBA" id="ARBA00023264"/>
    </source>
</evidence>
<dbReference type="PANTHER" id="PTHR14269">
    <property type="entry name" value="CDP-DIACYLGLYCEROL--GLYCEROL-3-PHOSPHATE 3-PHOSPHATIDYLTRANSFERASE-RELATED"/>
    <property type="match status" value="1"/>
</dbReference>
<evidence type="ECO:0000313" key="18">
    <source>
        <dbReference type="Proteomes" id="UP000567293"/>
    </source>
</evidence>
<dbReference type="Pfam" id="PF01066">
    <property type="entry name" value="CDP-OH_P_transf"/>
    <property type="match status" value="1"/>
</dbReference>
<keyword evidence="18" id="KW-1185">Reference proteome</keyword>
<dbReference type="PIRSF" id="PIRSF000847">
    <property type="entry name" value="Phos_ph_gly_syn"/>
    <property type="match status" value="1"/>
</dbReference>
<keyword evidence="11 16" id="KW-0472">Membrane</keyword>
<comment type="catalytic activity">
    <reaction evidence="14">
        <text>a CDP-1,2-diacyl-sn-glycerol + sn-glycerol 3-phosphate = a 1,2-diacyl-sn-glycero-3-phospho-(1'-sn-glycero-3'-phosphate) + CMP + H(+)</text>
        <dbReference type="Rhea" id="RHEA:12593"/>
        <dbReference type="ChEBI" id="CHEBI:15378"/>
        <dbReference type="ChEBI" id="CHEBI:57597"/>
        <dbReference type="ChEBI" id="CHEBI:58332"/>
        <dbReference type="ChEBI" id="CHEBI:60110"/>
        <dbReference type="ChEBI" id="CHEBI:60377"/>
        <dbReference type="EC" id="2.7.8.5"/>
    </reaction>
</comment>
<feature type="transmembrane region" description="Helical" evidence="16">
    <location>
        <begin position="156"/>
        <end position="177"/>
    </location>
</feature>
<sequence length="187" mass="21145">MKGRIWTVPNQITFLRLCFLPFFLIFMSYEKYKWALLILVIAGFSDGIDGLIARRFNQHSSLGAYLDPIADKLLLSSSFVVLAFEKQLAWWLTILVLSRDLLILTVAVVIILASGYRPFPPSIYGKFTTFSQIVLVFAVVLGAAYPAFHLDLLNRFLIYFVSALCVISGVHYCFTVARRLSLPSQPL</sequence>
<evidence type="ECO:0000313" key="17">
    <source>
        <dbReference type="EMBL" id="MBA0085185.1"/>
    </source>
</evidence>
<organism evidence="17 18">
    <name type="scientific">Candidatus Acidiferrum panamense</name>
    <dbReference type="NCBI Taxonomy" id="2741543"/>
    <lineage>
        <taxon>Bacteria</taxon>
        <taxon>Pseudomonadati</taxon>
        <taxon>Acidobacteriota</taxon>
        <taxon>Terriglobia</taxon>
        <taxon>Candidatus Acidiferrales</taxon>
        <taxon>Candidatus Acidiferrum</taxon>
    </lineage>
</organism>
<comment type="subcellular location">
    <subcellularLocation>
        <location evidence="1">Membrane</location>
        <topology evidence="1">Multi-pass membrane protein</topology>
    </subcellularLocation>
</comment>
<dbReference type="EMBL" id="JACDQQ010000902">
    <property type="protein sequence ID" value="MBA0085185.1"/>
    <property type="molecule type" value="Genomic_DNA"/>
</dbReference>